<feature type="region of interest" description="Disordered" evidence="1">
    <location>
        <begin position="207"/>
        <end position="257"/>
    </location>
</feature>
<proteinExistence type="predicted"/>
<reference evidence="2 3" key="1">
    <citation type="journal article" date="2013" name="Curr. Biol.">
        <title>The Genome of the Foraminiferan Reticulomyxa filosa.</title>
        <authorList>
            <person name="Glockner G."/>
            <person name="Hulsmann N."/>
            <person name="Schleicher M."/>
            <person name="Noegel A.A."/>
            <person name="Eichinger L."/>
            <person name="Gallinger C."/>
            <person name="Pawlowski J."/>
            <person name="Sierra R."/>
            <person name="Euteneuer U."/>
            <person name="Pillet L."/>
            <person name="Moustafa A."/>
            <person name="Platzer M."/>
            <person name="Groth M."/>
            <person name="Szafranski K."/>
            <person name="Schliwa M."/>
        </authorList>
    </citation>
    <scope>NUCLEOTIDE SEQUENCE [LARGE SCALE GENOMIC DNA]</scope>
</reference>
<protein>
    <submittedName>
        <fullName evidence="2">Uncharacterized protein</fullName>
    </submittedName>
</protein>
<keyword evidence="3" id="KW-1185">Reference proteome</keyword>
<evidence type="ECO:0000256" key="1">
    <source>
        <dbReference type="SAM" id="MobiDB-lite"/>
    </source>
</evidence>
<dbReference type="Proteomes" id="UP000023152">
    <property type="component" value="Unassembled WGS sequence"/>
</dbReference>
<comment type="caution">
    <text evidence="2">The sequence shown here is derived from an EMBL/GenBank/DDBJ whole genome shotgun (WGS) entry which is preliminary data.</text>
</comment>
<feature type="compositionally biased region" description="Low complexity" evidence="1">
    <location>
        <begin position="207"/>
        <end position="226"/>
    </location>
</feature>
<dbReference type="AlphaFoldDB" id="X6NGK5"/>
<feature type="compositionally biased region" description="Basic residues" evidence="1">
    <location>
        <begin position="117"/>
        <end position="132"/>
    </location>
</feature>
<sequence length="346" mass="38201">MQRSRAHCPGKEVKASAAAAATTTTATIQQKNMEVCSNNSSNTIAQVSKSCANPHEWFPRNITTVPSVLSVSCSVPLPMAEKREQSNSSLISRGMFSVPTSSKKQLLASLKEAPYLNHRKKTKTSTKRRKKEHMMETQCSGSFQASQTSQANPLSSNMTGQLQDSQQLYSQSQKQIISLEVTTDKNKQTTTPTTPTTIMATATPTTTTITTPTTTTTTTTTTTMTTLTEHPRKRQRREMENDGMTSSPISDKSDAANDDIIWSGGKKVKRVALEEPKIIQHRNFPFVCLQTHLDIPLDGSTNNNHGLFHCCMSLESGLLCGQTFHQKSHWARHCKKSHAVDDDHFT</sequence>
<accession>X6NGK5</accession>
<feature type="region of interest" description="Disordered" evidence="1">
    <location>
        <begin position="117"/>
        <end position="167"/>
    </location>
</feature>
<gene>
    <name evidence="2" type="ORF">RFI_12112</name>
</gene>
<feature type="compositionally biased region" description="Polar residues" evidence="1">
    <location>
        <begin position="137"/>
        <end position="160"/>
    </location>
</feature>
<name>X6NGK5_RETFI</name>
<dbReference type="EMBL" id="ASPP01008780">
    <property type="protein sequence ID" value="ETO25033.1"/>
    <property type="molecule type" value="Genomic_DNA"/>
</dbReference>
<evidence type="ECO:0000313" key="3">
    <source>
        <dbReference type="Proteomes" id="UP000023152"/>
    </source>
</evidence>
<evidence type="ECO:0000313" key="2">
    <source>
        <dbReference type="EMBL" id="ETO25033.1"/>
    </source>
</evidence>
<organism evidence="2 3">
    <name type="scientific">Reticulomyxa filosa</name>
    <dbReference type="NCBI Taxonomy" id="46433"/>
    <lineage>
        <taxon>Eukaryota</taxon>
        <taxon>Sar</taxon>
        <taxon>Rhizaria</taxon>
        <taxon>Retaria</taxon>
        <taxon>Foraminifera</taxon>
        <taxon>Monothalamids</taxon>
        <taxon>Reticulomyxidae</taxon>
        <taxon>Reticulomyxa</taxon>
    </lineage>
</organism>